<dbReference type="Pfam" id="PF25607">
    <property type="entry name" value="DUF7939"/>
    <property type="match status" value="1"/>
</dbReference>
<evidence type="ECO:0000259" key="2">
    <source>
        <dbReference type="Pfam" id="PF25607"/>
    </source>
</evidence>
<keyword evidence="1" id="KW-1133">Transmembrane helix</keyword>
<dbReference type="OrthoDB" id="5293418at2"/>
<proteinExistence type="predicted"/>
<dbReference type="RefSeq" id="WP_046005948.1">
    <property type="nucleotide sequence ID" value="NZ_JXYA01000038.1"/>
</dbReference>
<organism evidence="3 4">
    <name type="scientific">Pseudoalteromonas rubra</name>
    <dbReference type="NCBI Taxonomy" id="43658"/>
    <lineage>
        <taxon>Bacteria</taxon>
        <taxon>Pseudomonadati</taxon>
        <taxon>Pseudomonadota</taxon>
        <taxon>Gammaproteobacteria</taxon>
        <taxon>Alteromonadales</taxon>
        <taxon>Pseudoalteromonadaceae</taxon>
        <taxon>Pseudoalteromonas</taxon>
    </lineage>
</organism>
<dbReference type="PANTHER" id="PTHR40940:SF1">
    <property type="entry name" value="PROTEIN BATD"/>
    <property type="match status" value="1"/>
</dbReference>
<feature type="transmembrane region" description="Helical" evidence="1">
    <location>
        <begin position="407"/>
        <end position="429"/>
    </location>
</feature>
<keyword evidence="4" id="KW-1185">Reference proteome</keyword>
<dbReference type="EMBL" id="JXYA01000038">
    <property type="protein sequence ID" value="KJZ07385.1"/>
    <property type="molecule type" value="Genomic_DNA"/>
</dbReference>
<evidence type="ECO:0000256" key="1">
    <source>
        <dbReference type="SAM" id="Phobius"/>
    </source>
</evidence>
<dbReference type="InterPro" id="IPR057699">
    <property type="entry name" value="DUF7939"/>
</dbReference>
<dbReference type="PANTHER" id="PTHR40940">
    <property type="entry name" value="PROTEIN BATD-RELATED"/>
    <property type="match status" value="1"/>
</dbReference>
<dbReference type="Proteomes" id="UP000033452">
    <property type="component" value="Unassembled WGS sequence"/>
</dbReference>
<sequence length="543" mass="60240">MVTRLLGSVILLIIMMPVWAVDQLSASVDKNPVLVGEYFTLTIEANGKVSGEIPDTSALSSQFVTSPISTSSRTSIINGSMSSTTSWQMQLLSRKAGEFTIPSFEVAGQQSRPIKLKVLAREQDGEAQQNIFIKTELKPETLHVQQAALYTVKLYLGQDLLDGQLSAPQMQDAQIAQLGKQSEDYEIVNGRRYMVVTREYLVQPQKSGTFTLEPPIFNGQIRDGYRRMAVSAMGDSIEVEVQPIPNDYSGTWLPSELVNLSEEWQPSDQTVMVGTPITRTLTLTALGVTKEQLPDIQVPDVDGFRTYPDETDRKQMTRDGRVISQLIASYALLPQTPGTYTLPEIKVPWFNTVINKVQYATLPSKTIEVKADPNQVSVAPAPVLNAPQQTTTQTEPQIVIQPADKTWLDWALIASGYVLWLFTLAIWFVTRHSTPHKPAASEQTSKTPDEAEALKQLKRAANASDTAACYQALKALARAQGYAHLAVWRHQLSPELQNEIAKLQGALYSANQESVDLSLLYRLLATQHKQVKNAKKQNLEPLY</sequence>
<evidence type="ECO:0000313" key="4">
    <source>
        <dbReference type="Proteomes" id="UP000033452"/>
    </source>
</evidence>
<reference evidence="3 4" key="1">
    <citation type="journal article" date="2015" name="BMC Genomics">
        <title>Genome mining reveals unlocked bioactive potential of marine Gram-negative bacteria.</title>
        <authorList>
            <person name="Machado H."/>
            <person name="Sonnenschein E.C."/>
            <person name="Melchiorsen J."/>
            <person name="Gram L."/>
        </authorList>
    </citation>
    <scope>NUCLEOTIDE SEQUENCE [LARGE SCALE GENOMIC DNA]</scope>
    <source>
        <strain evidence="3 4">S2471</strain>
    </source>
</reference>
<dbReference type="AlphaFoldDB" id="A0A0F4QJD5"/>
<gene>
    <name evidence="3" type="ORF">TW77_15800</name>
</gene>
<dbReference type="InterPro" id="IPR025738">
    <property type="entry name" value="BatD"/>
</dbReference>
<dbReference type="Pfam" id="PF13584">
    <property type="entry name" value="BatD"/>
    <property type="match status" value="3"/>
</dbReference>
<comment type="caution">
    <text evidence="3">The sequence shown here is derived from an EMBL/GenBank/DDBJ whole genome shotgun (WGS) entry which is preliminary data.</text>
</comment>
<accession>A0A0F4QJD5</accession>
<name>A0A0F4QJD5_9GAMM</name>
<dbReference type="PATRIC" id="fig|43658.5.peg.3339"/>
<keyword evidence="1" id="KW-0812">Transmembrane</keyword>
<protein>
    <submittedName>
        <fullName evidence="3">Protein BatD</fullName>
    </submittedName>
</protein>
<evidence type="ECO:0000313" key="3">
    <source>
        <dbReference type="EMBL" id="KJZ07385.1"/>
    </source>
</evidence>
<feature type="domain" description="DUF7939" evidence="2">
    <location>
        <begin position="451"/>
        <end position="529"/>
    </location>
</feature>
<keyword evidence="1" id="KW-0472">Membrane</keyword>